<dbReference type="InterPro" id="IPR001878">
    <property type="entry name" value="Znf_CCHC"/>
</dbReference>
<keyword evidence="1" id="KW-0863">Zinc-finger</keyword>
<dbReference type="PROSITE" id="PS50158">
    <property type="entry name" value="ZF_CCHC"/>
    <property type="match status" value="1"/>
</dbReference>
<name>A0ABQ4ZL95_9ASTR</name>
<dbReference type="PANTHER" id="PTHR35046">
    <property type="entry name" value="ZINC KNUCKLE (CCHC-TYPE) FAMILY PROTEIN"/>
    <property type="match status" value="1"/>
</dbReference>
<dbReference type="InterPro" id="IPR036397">
    <property type="entry name" value="RNaseH_sf"/>
</dbReference>
<keyword evidence="1" id="KW-0862">Zinc</keyword>
<evidence type="ECO:0000256" key="2">
    <source>
        <dbReference type="SAM" id="MobiDB-lite"/>
    </source>
</evidence>
<feature type="compositionally biased region" description="Acidic residues" evidence="2">
    <location>
        <begin position="657"/>
        <end position="669"/>
    </location>
</feature>
<evidence type="ECO:0000259" key="3">
    <source>
        <dbReference type="PROSITE" id="PS50158"/>
    </source>
</evidence>
<dbReference type="SUPFAM" id="SSF53098">
    <property type="entry name" value="Ribonuclease H-like"/>
    <property type="match status" value="1"/>
</dbReference>
<feature type="compositionally biased region" description="Basic and acidic residues" evidence="2">
    <location>
        <begin position="7"/>
        <end position="23"/>
    </location>
</feature>
<proteinExistence type="predicted"/>
<feature type="domain" description="CCHC-type" evidence="3">
    <location>
        <begin position="62"/>
        <end position="79"/>
    </location>
</feature>
<evidence type="ECO:0000313" key="5">
    <source>
        <dbReference type="Proteomes" id="UP001151760"/>
    </source>
</evidence>
<dbReference type="Gene3D" id="3.30.70.270">
    <property type="match status" value="1"/>
</dbReference>
<dbReference type="InterPro" id="IPR043128">
    <property type="entry name" value="Rev_trsase/Diguanyl_cyclase"/>
</dbReference>
<evidence type="ECO:0000313" key="4">
    <source>
        <dbReference type="EMBL" id="GJS90945.1"/>
    </source>
</evidence>
<feature type="region of interest" description="Disordered" evidence="2">
    <location>
        <begin position="1"/>
        <end position="60"/>
    </location>
</feature>
<feature type="region of interest" description="Disordered" evidence="2">
    <location>
        <begin position="634"/>
        <end position="677"/>
    </location>
</feature>
<dbReference type="InterPro" id="IPR036875">
    <property type="entry name" value="Znf_CCHC_sf"/>
</dbReference>
<reference evidence="4" key="2">
    <citation type="submission" date="2022-01" db="EMBL/GenBank/DDBJ databases">
        <authorList>
            <person name="Yamashiro T."/>
            <person name="Shiraishi A."/>
            <person name="Satake H."/>
            <person name="Nakayama K."/>
        </authorList>
    </citation>
    <scope>NUCLEOTIDE SEQUENCE</scope>
</reference>
<dbReference type="Proteomes" id="UP001151760">
    <property type="component" value="Unassembled WGS sequence"/>
</dbReference>
<dbReference type="InterPro" id="IPR012337">
    <property type="entry name" value="RNaseH-like_sf"/>
</dbReference>
<keyword evidence="5" id="KW-1185">Reference proteome</keyword>
<feature type="compositionally biased region" description="Polar residues" evidence="2">
    <location>
        <begin position="28"/>
        <end position="58"/>
    </location>
</feature>
<dbReference type="Gene3D" id="3.10.10.10">
    <property type="entry name" value="HIV Type 1 Reverse Transcriptase, subunit A, domain 1"/>
    <property type="match status" value="1"/>
</dbReference>
<dbReference type="SUPFAM" id="SSF57756">
    <property type="entry name" value="Retrovirus zinc finger-like domains"/>
    <property type="match status" value="1"/>
</dbReference>
<dbReference type="SUPFAM" id="SSF56672">
    <property type="entry name" value="DNA/RNA polymerases"/>
    <property type="match status" value="1"/>
</dbReference>
<dbReference type="Gene3D" id="3.30.420.10">
    <property type="entry name" value="Ribonuclease H-like superfamily/Ribonuclease H"/>
    <property type="match status" value="1"/>
</dbReference>
<comment type="caution">
    <text evidence="4">The sequence shown here is derived from an EMBL/GenBank/DDBJ whole genome shotgun (WGS) entry which is preliminary data.</text>
</comment>
<reference evidence="4" key="1">
    <citation type="journal article" date="2022" name="Int. J. Mol. Sci.">
        <title>Draft Genome of Tanacetum Coccineum: Genomic Comparison of Closely Related Tanacetum-Family Plants.</title>
        <authorList>
            <person name="Yamashiro T."/>
            <person name="Shiraishi A."/>
            <person name="Nakayama K."/>
            <person name="Satake H."/>
        </authorList>
    </citation>
    <scope>NUCLEOTIDE SEQUENCE</scope>
</reference>
<dbReference type="EMBL" id="BQNB010011467">
    <property type="protein sequence ID" value="GJS90945.1"/>
    <property type="molecule type" value="Genomic_DNA"/>
</dbReference>
<dbReference type="PANTHER" id="PTHR35046:SF26">
    <property type="entry name" value="RNA-DIRECTED DNA POLYMERASE"/>
    <property type="match status" value="1"/>
</dbReference>
<gene>
    <name evidence="4" type="ORF">Tco_0773581</name>
</gene>
<organism evidence="4 5">
    <name type="scientific">Tanacetum coccineum</name>
    <dbReference type="NCBI Taxonomy" id="301880"/>
    <lineage>
        <taxon>Eukaryota</taxon>
        <taxon>Viridiplantae</taxon>
        <taxon>Streptophyta</taxon>
        <taxon>Embryophyta</taxon>
        <taxon>Tracheophyta</taxon>
        <taxon>Spermatophyta</taxon>
        <taxon>Magnoliopsida</taxon>
        <taxon>eudicotyledons</taxon>
        <taxon>Gunneridae</taxon>
        <taxon>Pentapetalae</taxon>
        <taxon>asterids</taxon>
        <taxon>campanulids</taxon>
        <taxon>Asterales</taxon>
        <taxon>Asteraceae</taxon>
        <taxon>Asteroideae</taxon>
        <taxon>Anthemideae</taxon>
        <taxon>Anthemidinae</taxon>
        <taxon>Tanacetum</taxon>
    </lineage>
</organism>
<dbReference type="SMART" id="SM00343">
    <property type="entry name" value="ZnF_C2HC"/>
    <property type="match status" value="1"/>
</dbReference>
<accession>A0ABQ4ZL95</accession>
<dbReference type="InterPro" id="IPR043502">
    <property type="entry name" value="DNA/RNA_pol_sf"/>
</dbReference>
<evidence type="ECO:0000256" key="1">
    <source>
        <dbReference type="PROSITE-ProRule" id="PRU00047"/>
    </source>
</evidence>
<sequence>MLTILAHKVDSQQRSKGKQEIKPMFKPNPQTKSTIPTQPNSPITPKPVNINSPQTNTPKAPRRCFRCQGLGHIASECPNKRLVTLTDFEIAEGYDFGVETSDDQVRTGDPDEEVVGPDVGELLVVRRALSMSTCTKKKKLQREAIISQQGSLFLKKETTEIQRQVDGLLEKGLIRESLSPRAVPTLLVPKKNGEWRMCMDSRSINKITIKYRFPIPRLNDLLDELHGATIFSKVDLRRCDASVVELGAVLSQSEPSISILVRKNLNDAKRHHEVLKYIQGRLISPVGPTKKDMVEYLSLPSSIMPSRRAAKFGKEVGMNDRMPEIVLNRRAGEVSDSLEPRRSRDPTILKPGAILFYIKILKASLFHQQQKANRPGTGRTFGDLRNIFEGSNNVTIVTSSNTQEWGQTSYCQGTLNGWSSFKFLTSLSSITGKLNKRADALSRKYSLLNHLQPKIIGFELLKHEYPTDPDFGVLFSHCQNTTISPSGSIGWSLAVNATELAPWEDVSLDFITGLPRTQHHKDSVMVVVDSVFSKMAHFVPATLHTTLIQKCANFSEQSSSLVHRAILKLMARRKLQIVLLDGLLLRALITTNLKQWEELLPRAEFAYNRAPNKTTGISPFKVVYGLNPSMPLDLAIPPRSSTDPDEPLPSLRTNSSEDGEDDRQEEEPDTSPLDSTQSQQAWVNLIQWDPMIGYFLPLPSKLRHELGGDLDTLIQGLSWCDNIENSGLEFLPTTKYSRVVLSVTLRIPLGISEILMSIGVNTIFSGRRQPLKSDLLTINSTPRLLQIVPSTLKAGRELPLTKPQRYRLYREGNGILDLEGK</sequence>
<keyword evidence="1" id="KW-0479">Metal-binding</keyword>
<dbReference type="Pfam" id="PF00098">
    <property type="entry name" value="zf-CCHC"/>
    <property type="match status" value="1"/>
</dbReference>
<protein>
    <submittedName>
        <fullName evidence="4">Transposon ty3-I gag-pol polyprotein</fullName>
    </submittedName>
</protein>
<dbReference type="Gene3D" id="4.10.60.10">
    <property type="entry name" value="Zinc finger, CCHC-type"/>
    <property type="match status" value="1"/>
</dbReference>